<comment type="caution">
    <text evidence="2">The sequence shown here is derived from an EMBL/GenBank/DDBJ whole genome shotgun (WGS) entry which is preliminary data.</text>
</comment>
<proteinExistence type="predicted"/>
<dbReference type="Proteomes" id="UP000886523">
    <property type="component" value="Unassembled WGS sequence"/>
</dbReference>
<feature type="region of interest" description="Disordered" evidence="1">
    <location>
        <begin position="306"/>
        <end position="336"/>
    </location>
</feature>
<evidence type="ECO:0000313" key="2">
    <source>
        <dbReference type="EMBL" id="KAF9516492.1"/>
    </source>
</evidence>
<gene>
    <name evidence="2" type="ORF">BS47DRAFT_1340841</name>
</gene>
<dbReference type="AlphaFoldDB" id="A0A9P6B344"/>
<organism evidence="2 3">
    <name type="scientific">Hydnum rufescens UP504</name>
    <dbReference type="NCBI Taxonomy" id="1448309"/>
    <lineage>
        <taxon>Eukaryota</taxon>
        <taxon>Fungi</taxon>
        <taxon>Dikarya</taxon>
        <taxon>Basidiomycota</taxon>
        <taxon>Agaricomycotina</taxon>
        <taxon>Agaricomycetes</taxon>
        <taxon>Cantharellales</taxon>
        <taxon>Hydnaceae</taxon>
        <taxon>Hydnum</taxon>
    </lineage>
</organism>
<evidence type="ECO:0000313" key="3">
    <source>
        <dbReference type="Proteomes" id="UP000886523"/>
    </source>
</evidence>
<dbReference type="EMBL" id="MU128939">
    <property type="protein sequence ID" value="KAF9516492.1"/>
    <property type="molecule type" value="Genomic_DNA"/>
</dbReference>
<evidence type="ECO:0000256" key="1">
    <source>
        <dbReference type="SAM" id="MobiDB-lite"/>
    </source>
</evidence>
<keyword evidence="3" id="KW-1185">Reference proteome</keyword>
<protein>
    <submittedName>
        <fullName evidence="2">Uncharacterized protein</fullName>
    </submittedName>
</protein>
<reference evidence="2" key="1">
    <citation type="journal article" date="2020" name="Nat. Commun.">
        <title>Large-scale genome sequencing of mycorrhizal fungi provides insights into the early evolution of symbiotic traits.</title>
        <authorList>
            <person name="Miyauchi S."/>
            <person name="Kiss E."/>
            <person name="Kuo A."/>
            <person name="Drula E."/>
            <person name="Kohler A."/>
            <person name="Sanchez-Garcia M."/>
            <person name="Morin E."/>
            <person name="Andreopoulos B."/>
            <person name="Barry K.W."/>
            <person name="Bonito G."/>
            <person name="Buee M."/>
            <person name="Carver A."/>
            <person name="Chen C."/>
            <person name="Cichocki N."/>
            <person name="Clum A."/>
            <person name="Culley D."/>
            <person name="Crous P.W."/>
            <person name="Fauchery L."/>
            <person name="Girlanda M."/>
            <person name="Hayes R.D."/>
            <person name="Keri Z."/>
            <person name="LaButti K."/>
            <person name="Lipzen A."/>
            <person name="Lombard V."/>
            <person name="Magnuson J."/>
            <person name="Maillard F."/>
            <person name="Murat C."/>
            <person name="Nolan M."/>
            <person name="Ohm R.A."/>
            <person name="Pangilinan J."/>
            <person name="Pereira M.F."/>
            <person name="Perotto S."/>
            <person name="Peter M."/>
            <person name="Pfister S."/>
            <person name="Riley R."/>
            <person name="Sitrit Y."/>
            <person name="Stielow J.B."/>
            <person name="Szollosi G."/>
            <person name="Zifcakova L."/>
            <person name="Stursova M."/>
            <person name="Spatafora J.W."/>
            <person name="Tedersoo L."/>
            <person name="Vaario L.M."/>
            <person name="Yamada A."/>
            <person name="Yan M."/>
            <person name="Wang P."/>
            <person name="Xu J."/>
            <person name="Bruns T."/>
            <person name="Baldrian P."/>
            <person name="Vilgalys R."/>
            <person name="Dunand C."/>
            <person name="Henrissat B."/>
            <person name="Grigoriev I.V."/>
            <person name="Hibbett D."/>
            <person name="Nagy L.G."/>
            <person name="Martin F.M."/>
        </authorList>
    </citation>
    <scope>NUCLEOTIDE SEQUENCE</scope>
    <source>
        <strain evidence="2">UP504</strain>
    </source>
</reference>
<sequence>MQRLFDPRKFSLCPTHISCSRRLISHKPLGFTGKAPPAEFMALLHDQKSPLDTILTLRPPHQTEPEIRFTLRLTRYPGQPITCIDRPHVRLGNRLLGPVYLRAPVPASWEPYRFYSCQLVWHPELDSLVIHEEKEGPLLVSARSITGLRTRGYRRSSLLKLLVAEGHLSEKVLNDVAMPHYDLDTLLRMGYTLPVQKVDDLCRLIVYPAFSITGERVRITAGVDQHRIFRIYLHEVLNHPEIPVNRFLPMRVKGRDYRSEGTSYSSMIGGAAIGRSIDHPSWLPARHLRDTIAKFDRLLAQAGPSGEIDVEEDYDNNSDIHLEQPQPPSIVTALPP</sequence>
<name>A0A9P6B344_9AGAM</name>
<accession>A0A9P6B344</accession>